<gene>
    <name evidence="3" type="ORF">GPA24_18670</name>
</gene>
<dbReference type="InterPro" id="IPR025251">
    <property type="entry name" value="DUF4213"/>
</dbReference>
<feature type="domain" description="DUF4213" evidence="2">
    <location>
        <begin position="41"/>
        <end position="104"/>
    </location>
</feature>
<dbReference type="Pfam" id="PF04016">
    <property type="entry name" value="DUF364"/>
    <property type="match status" value="1"/>
</dbReference>
<evidence type="ECO:0008006" key="5">
    <source>
        <dbReference type="Google" id="ProtNLM"/>
    </source>
</evidence>
<organism evidence="3 4">
    <name type="scientific">Aromatoleum bremense</name>
    <dbReference type="NCBI Taxonomy" id="76115"/>
    <lineage>
        <taxon>Bacteria</taxon>
        <taxon>Pseudomonadati</taxon>
        <taxon>Pseudomonadota</taxon>
        <taxon>Betaproteobacteria</taxon>
        <taxon>Rhodocyclales</taxon>
        <taxon>Rhodocyclaceae</taxon>
        <taxon>Aromatoleum</taxon>
    </lineage>
</organism>
<evidence type="ECO:0000259" key="1">
    <source>
        <dbReference type="Pfam" id="PF04016"/>
    </source>
</evidence>
<name>A0ABX1NZQ0_9RHOO</name>
<accession>A0ABX1NZQ0</accession>
<evidence type="ECO:0000259" key="2">
    <source>
        <dbReference type="Pfam" id="PF13938"/>
    </source>
</evidence>
<dbReference type="InterPro" id="IPR007161">
    <property type="entry name" value="DUF364"/>
</dbReference>
<dbReference type="Gene3D" id="3.40.50.11590">
    <property type="match status" value="1"/>
</dbReference>
<dbReference type="RefSeq" id="WP_169204031.1">
    <property type="nucleotide sequence ID" value="NZ_CP059467.1"/>
</dbReference>
<comment type="caution">
    <text evidence="3">The sequence shown here is derived from an EMBL/GenBank/DDBJ whole genome shotgun (WGS) entry which is preliminary data.</text>
</comment>
<dbReference type="SUPFAM" id="SSF159713">
    <property type="entry name" value="Dhaf3308-like"/>
    <property type="match status" value="1"/>
</dbReference>
<dbReference type="EMBL" id="WTVP01000084">
    <property type="protein sequence ID" value="NMG17524.1"/>
    <property type="molecule type" value="Genomic_DNA"/>
</dbReference>
<sequence length="278" mass="28877">MSIATELIALLERFAARSALPRVRALHVPPPSAAGTKSGEFCALELEDGSIGLSYVLLGDTLVSLAADPEFATLAGSDSLAVARWYASASGAKRTVGFAAVNALTRCLFERAGFIPDAAADSIGLLDPQPGEHIGMIGFFSPLVPRIVAAGAHLTIAELDPTFAGEAAGYRVTLDPAELASCDKVLSTSTVLLNDTLDAVLANCRSARYFAMVGPGAGCLPDPLFARGVTLLGGHWISDVEGFVDALAGGKPWGSHGRKFALPREEYPGVTALLDRLA</sequence>
<evidence type="ECO:0000313" key="4">
    <source>
        <dbReference type="Proteomes" id="UP000633943"/>
    </source>
</evidence>
<dbReference type="Pfam" id="PF13938">
    <property type="entry name" value="DUF4213"/>
    <property type="match status" value="1"/>
</dbReference>
<dbReference type="Proteomes" id="UP000633943">
    <property type="component" value="Unassembled WGS sequence"/>
</dbReference>
<evidence type="ECO:0000313" key="3">
    <source>
        <dbReference type="EMBL" id="NMG17524.1"/>
    </source>
</evidence>
<keyword evidence="4" id="KW-1185">Reference proteome</keyword>
<protein>
    <recommendedName>
        <fullName evidence="5">Heavy-metal chelation domain-containing protein</fullName>
    </recommendedName>
</protein>
<feature type="domain" description="Putative heavy-metal chelation" evidence="1">
    <location>
        <begin position="125"/>
        <end position="253"/>
    </location>
</feature>
<proteinExistence type="predicted"/>
<reference evidence="3 4" key="1">
    <citation type="submission" date="2019-12" db="EMBL/GenBank/DDBJ databases">
        <title>Comparative genomics gives insights into the taxonomy of the Azoarcus-Aromatoleum group and reveals separate origins of nif in the plant-associated Azoarcus and non-plant-associated Aromatoleum sub-groups.</title>
        <authorList>
            <person name="Lafos M."/>
            <person name="Maluk M."/>
            <person name="Batista M."/>
            <person name="Junghare M."/>
            <person name="Carmona M."/>
            <person name="Faoro H."/>
            <person name="Cruz L.M."/>
            <person name="Battistoni F."/>
            <person name="De Souza E."/>
            <person name="Pedrosa F."/>
            <person name="Chen W.-M."/>
            <person name="Poole P.S."/>
            <person name="Dixon R.A."/>
            <person name="James E.K."/>
        </authorList>
    </citation>
    <scope>NUCLEOTIDE SEQUENCE [LARGE SCALE GENOMIC DNA]</scope>
    <source>
        <strain evidence="3 4">PbN1</strain>
    </source>
</reference>